<evidence type="ECO:0000313" key="3">
    <source>
        <dbReference type="Proteomes" id="UP000236333"/>
    </source>
</evidence>
<accession>A0A2J7ZNF4</accession>
<organism evidence="2 3">
    <name type="scientific">Tetrabaena socialis</name>
    <dbReference type="NCBI Taxonomy" id="47790"/>
    <lineage>
        <taxon>Eukaryota</taxon>
        <taxon>Viridiplantae</taxon>
        <taxon>Chlorophyta</taxon>
        <taxon>core chlorophytes</taxon>
        <taxon>Chlorophyceae</taxon>
        <taxon>CS clade</taxon>
        <taxon>Chlamydomonadales</taxon>
        <taxon>Tetrabaenaceae</taxon>
        <taxon>Tetrabaena</taxon>
    </lineage>
</organism>
<keyword evidence="3" id="KW-1185">Reference proteome</keyword>
<dbReference type="EMBL" id="PGGS01000789">
    <property type="protein sequence ID" value="PNH01804.1"/>
    <property type="molecule type" value="Genomic_DNA"/>
</dbReference>
<reference evidence="2 3" key="1">
    <citation type="journal article" date="2017" name="Mol. Biol. Evol.">
        <title>The 4-celled Tetrabaena socialis nuclear genome reveals the essential components for genetic control of cell number at the origin of multicellularity in the volvocine lineage.</title>
        <authorList>
            <person name="Featherston J."/>
            <person name="Arakaki Y."/>
            <person name="Hanschen E.R."/>
            <person name="Ferris P.J."/>
            <person name="Michod R.E."/>
            <person name="Olson B.J.S.C."/>
            <person name="Nozaki H."/>
            <person name="Durand P.M."/>
        </authorList>
    </citation>
    <scope>NUCLEOTIDE SEQUENCE [LARGE SCALE GENOMIC DNA]</scope>
    <source>
        <strain evidence="2 3">NIES-571</strain>
    </source>
</reference>
<sequence>MQTRRDLPALEQQAKQLLRAAGLDPRMLVVQWGREESIIEDTPMYEEDEEYAGSDGGFDSEDDEEGAYEWREMERRHERREMMRLLSPGLLAGSSWGLAAGATGTLRCTSCSSGARECSGD</sequence>
<feature type="compositionally biased region" description="Acidic residues" evidence="1">
    <location>
        <begin position="43"/>
        <end position="67"/>
    </location>
</feature>
<gene>
    <name evidence="2" type="ORF">TSOC_012289</name>
</gene>
<evidence type="ECO:0000313" key="2">
    <source>
        <dbReference type="EMBL" id="PNH01804.1"/>
    </source>
</evidence>
<dbReference type="Proteomes" id="UP000236333">
    <property type="component" value="Unassembled WGS sequence"/>
</dbReference>
<comment type="caution">
    <text evidence="2">The sequence shown here is derived from an EMBL/GenBank/DDBJ whole genome shotgun (WGS) entry which is preliminary data.</text>
</comment>
<protein>
    <submittedName>
        <fullName evidence="2">Uncharacterized protein</fullName>
    </submittedName>
</protein>
<name>A0A2J7ZNF4_9CHLO</name>
<feature type="region of interest" description="Disordered" evidence="1">
    <location>
        <begin position="39"/>
        <end position="71"/>
    </location>
</feature>
<dbReference type="AlphaFoldDB" id="A0A2J7ZNF4"/>
<evidence type="ECO:0000256" key="1">
    <source>
        <dbReference type="SAM" id="MobiDB-lite"/>
    </source>
</evidence>
<proteinExistence type="predicted"/>